<dbReference type="SUPFAM" id="SSF48452">
    <property type="entry name" value="TPR-like"/>
    <property type="match status" value="1"/>
</dbReference>
<sequence>MIRFGVLGSLELRSDGGVRSPKGPKARQVLALLLLRVNEVVDVETLAEELWDVNRSRGGVGAIRTHVYNLRSSLAADETTREAADMLMTESTGYVLRMEPERLDATMFAEFVAEGRDLLNAGMPEKAAQVLREGLDMWRGRALANVSPGPVLSRHLTYLQEIRYRAIELRLEADMLLGRHRELVAELRSLIAVCPLNEWYHTRLIEVLFRSGRRGEALMAFHDLRRVLDQELGLEPSADARRLQQEILSSDTDRNPMEARVPCFHAHS</sequence>
<dbReference type="Gene3D" id="1.25.40.10">
    <property type="entry name" value="Tetratricopeptide repeat domain"/>
    <property type="match status" value="1"/>
</dbReference>
<comment type="caution">
    <text evidence="7">The sequence shown here is derived from an EMBL/GenBank/DDBJ whole genome shotgun (WGS) entry which is preliminary data.</text>
</comment>
<dbReference type="InterPro" id="IPR036388">
    <property type="entry name" value="WH-like_DNA-bd_sf"/>
</dbReference>
<keyword evidence="2" id="KW-0805">Transcription regulation</keyword>
<name>A0ABV9CQF1_9ACTN</name>
<evidence type="ECO:0000256" key="4">
    <source>
        <dbReference type="ARBA" id="ARBA00023163"/>
    </source>
</evidence>
<comment type="similarity">
    <text evidence="1">Belongs to the AfsR/DnrI/RedD regulatory family.</text>
</comment>
<reference evidence="8" key="1">
    <citation type="journal article" date="2019" name="Int. J. Syst. Evol. Microbiol.">
        <title>The Global Catalogue of Microorganisms (GCM) 10K type strain sequencing project: providing services to taxonomists for standard genome sequencing and annotation.</title>
        <authorList>
            <consortium name="The Broad Institute Genomics Platform"/>
            <consortium name="The Broad Institute Genome Sequencing Center for Infectious Disease"/>
            <person name="Wu L."/>
            <person name="Ma J."/>
        </authorList>
    </citation>
    <scope>NUCLEOTIDE SEQUENCE [LARGE SCALE GENOMIC DNA]</scope>
    <source>
        <strain evidence="8">CGMCC 4.7132</strain>
    </source>
</reference>
<dbReference type="PROSITE" id="PS51755">
    <property type="entry name" value="OMPR_PHOB"/>
    <property type="match status" value="1"/>
</dbReference>
<evidence type="ECO:0000256" key="5">
    <source>
        <dbReference type="PROSITE-ProRule" id="PRU01091"/>
    </source>
</evidence>
<feature type="DNA-binding region" description="OmpR/PhoB-type" evidence="5">
    <location>
        <begin position="1"/>
        <end position="98"/>
    </location>
</feature>
<dbReference type="InterPro" id="IPR011990">
    <property type="entry name" value="TPR-like_helical_dom_sf"/>
</dbReference>
<dbReference type="PANTHER" id="PTHR35807">
    <property type="entry name" value="TRANSCRIPTIONAL REGULATOR REDD-RELATED"/>
    <property type="match status" value="1"/>
</dbReference>
<dbReference type="InterPro" id="IPR005158">
    <property type="entry name" value="BTAD"/>
</dbReference>
<evidence type="ECO:0000313" key="7">
    <source>
        <dbReference type="EMBL" id="MFC4535003.1"/>
    </source>
</evidence>
<feature type="domain" description="OmpR/PhoB-type" evidence="6">
    <location>
        <begin position="1"/>
        <end position="98"/>
    </location>
</feature>
<keyword evidence="3 5" id="KW-0238">DNA-binding</keyword>
<dbReference type="Proteomes" id="UP001596004">
    <property type="component" value="Unassembled WGS sequence"/>
</dbReference>
<keyword evidence="8" id="KW-1185">Reference proteome</keyword>
<keyword evidence="4" id="KW-0804">Transcription</keyword>
<dbReference type="PANTHER" id="PTHR35807:SF1">
    <property type="entry name" value="TRANSCRIPTIONAL REGULATOR REDD"/>
    <property type="match status" value="1"/>
</dbReference>
<proteinExistence type="inferred from homology"/>
<accession>A0ABV9CQF1</accession>
<dbReference type="RefSeq" id="WP_380846761.1">
    <property type="nucleotide sequence ID" value="NZ_JBHSFP010000027.1"/>
</dbReference>
<protein>
    <submittedName>
        <fullName evidence="7">BTAD domain-containing putative transcriptional regulator</fullName>
    </submittedName>
</protein>
<dbReference type="SMART" id="SM00862">
    <property type="entry name" value="Trans_reg_C"/>
    <property type="match status" value="1"/>
</dbReference>
<evidence type="ECO:0000256" key="2">
    <source>
        <dbReference type="ARBA" id="ARBA00023015"/>
    </source>
</evidence>
<dbReference type="InterPro" id="IPR016032">
    <property type="entry name" value="Sig_transdc_resp-reg_C-effctor"/>
</dbReference>
<dbReference type="SUPFAM" id="SSF46894">
    <property type="entry name" value="C-terminal effector domain of the bipartite response regulators"/>
    <property type="match status" value="1"/>
</dbReference>
<dbReference type="Pfam" id="PF00486">
    <property type="entry name" value="Trans_reg_C"/>
    <property type="match status" value="1"/>
</dbReference>
<dbReference type="InterPro" id="IPR051677">
    <property type="entry name" value="AfsR-DnrI-RedD_regulator"/>
</dbReference>
<gene>
    <name evidence="7" type="ORF">ACFO60_29945</name>
</gene>
<dbReference type="CDD" id="cd15831">
    <property type="entry name" value="BTAD"/>
    <property type="match status" value="1"/>
</dbReference>
<dbReference type="InterPro" id="IPR001867">
    <property type="entry name" value="OmpR/PhoB-type_DNA-bd"/>
</dbReference>
<evidence type="ECO:0000256" key="3">
    <source>
        <dbReference type="ARBA" id="ARBA00023125"/>
    </source>
</evidence>
<evidence type="ECO:0000256" key="1">
    <source>
        <dbReference type="ARBA" id="ARBA00005820"/>
    </source>
</evidence>
<organism evidence="7 8">
    <name type="scientific">Sphaerisporangium dianthi</name>
    <dbReference type="NCBI Taxonomy" id="1436120"/>
    <lineage>
        <taxon>Bacteria</taxon>
        <taxon>Bacillati</taxon>
        <taxon>Actinomycetota</taxon>
        <taxon>Actinomycetes</taxon>
        <taxon>Streptosporangiales</taxon>
        <taxon>Streptosporangiaceae</taxon>
        <taxon>Sphaerisporangium</taxon>
    </lineage>
</organism>
<evidence type="ECO:0000313" key="8">
    <source>
        <dbReference type="Proteomes" id="UP001596004"/>
    </source>
</evidence>
<dbReference type="Pfam" id="PF03704">
    <property type="entry name" value="BTAD"/>
    <property type="match status" value="1"/>
</dbReference>
<dbReference type="SMART" id="SM01043">
    <property type="entry name" value="BTAD"/>
    <property type="match status" value="1"/>
</dbReference>
<dbReference type="Gene3D" id="1.10.10.10">
    <property type="entry name" value="Winged helix-like DNA-binding domain superfamily/Winged helix DNA-binding domain"/>
    <property type="match status" value="1"/>
</dbReference>
<evidence type="ECO:0000259" key="6">
    <source>
        <dbReference type="PROSITE" id="PS51755"/>
    </source>
</evidence>
<dbReference type="EMBL" id="JBHSFP010000027">
    <property type="protein sequence ID" value="MFC4535003.1"/>
    <property type="molecule type" value="Genomic_DNA"/>
</dbReference>